<dbReference type="InterPro" id="IPR041682">
    <property type="entry name" value="AAA_14"/>
</dbReference>
<dbReference type="PANTHER" id="PTHR43566">
    <property type="entry name" value="CONSERVED PROTEIN"/>
    <property type="match status" value="1"/>
</dbReference>
<dbReference type="EMBL" id="JAAXOO010000007">
    <property type="protein sequence ID" value="NKY36514.1"/>
    <property type="molecule type" value="Genomic_DNA"/>
</dbReference>
<dbReference type="GO" id="GO:0005524">
    <property type="term" value="F:ATP binding"/>
    <property type="evidence" value="ECO:0007669"/>
    <property type="project" value="UniProtKB-KW"/>
</dbReference>
<evidence type="ECO:0000259" key="2">
    <source>
        <dbReference type="Pfam" id="PF13635"/>
    </source>
</evidence>
<organism evidence="3 4">
    <name type="scientific">Nocardia speluncae</name>
    <dbReference type="NCBI Taxonomy" id="419477"/>
    <lineage>
        <taxon>Bacteria</taxon>
        <taxon>Bacillati</taxon>
        <taxon>Actinomycetota</taxon>
        <taxon>Actinomycetes</taxon>
        <taxon>Mycobacteriales</taxon>
        <taxon>Nocardiaceae</taxon>
        <taxon>Nocardia</taxon>
    </lineage>
</organism>
<keyword evidence="3" id="KW-0547">Nucleotide-binding</keyword>
<dbReference type="SUPFAM" id="SSF52540">
    <property type="entry name" value="P-loop containing nucleoside triphosphate hydrolases"/>
    <property type="match status" value="1"/>
</dbReference>
<dbReference type="AlphaFoldDB" id="A0A846XSF2"/>
<protein>
    <submittedName>
        <fullName evidence="3">ATP-binding protein</fullName>
    </submittedName>
</protein>
<dbReference type="InterPro" id="IPR027417">
    <property type="entry name" value="P-loop_NTPase"/>
</dbReference>
<evidence type="ECO:0000313" key="4">
    <source>
        <dbReference type="Proteomes" id="UP000565715"/>
    </source>
</evidence>
<proteinExistence type="predicted"/>
<keyword evidence="4" id="KW-1185">Reference proteome</keyword>
<dbReference type="PANTHER" id="PTHR43566:SF2">
    <property type="entry name" value="DUF4143 DOMAIN-CONTAINING PROTEIN"/>
    <property type="match status" value="1"/>
</dbReference>
<dbReference type="InterPro" id="IPR025420">
    <property type="entry name" value="DUF4143"/>
</dbReference>
<dbReference type="Proteomes" id="UP000565715">
    <property type="component" value="Unassembled WGS sequence"/>
</dbReference>
<comment type="caution">
    <text evidence="3">The sequence shown here is derived from an EMBL/GenBank/DDBJ whole genome shotgun (WGS) entry which is preliminary data.</text>
</comment>
<dbReference type="Pfam" id="PF13173">
    <property type="entry name" value="AAA_14"/>
    <property type="match status" value="1"/>
</dbReference>
<feature type="domain" description="AAA" evidence="1">
    <location>
        <begin position="21"/>
        <end position="140"/>
    </location>
</feature>
<feature type="domain" description="DUF4143" evidence="2">
    <location>
        <begin position="205"/>
        <end position="365"/>
    </location>
</feature>
<name>A0A846XSF2_9NOCA</name>
<evidence type="ECO:0000259" key="1">
    <source>
        <dbReference type="Pfam" id="PF13173"/>
    </source>
</evidence>
<accession>A0A846XSF2</accession>
<evidence type="ECO:0000313" key="3">
    <source>
        <dbReference type="EMBL" id="NKY36514.1"/>
    </source>
</evidence>
<keyword evidence="3" id="KW-0067">ATP-binding</keyword>
<dbReference type="RefSeq" id="WP_068038531.1">
    <property type="nucleotide sequence ID" value="NZ_JAAXOO010000007.1"/>
</dbReference>
<sequence>MTSDLIRRNATPLAQETLADTPITVISGARQVGKTTLMQQLVRDRDARVVSLDDTIDREAAEADPDGFAAQYRQGLLAIDEIQRVPALLTALKAAVDRDRRPGRFIVTGSADLLSLRGAQESLAGRAQTIPLEGLSRDELSGRSADFATFAWSLPTTGTPDDRSDLTRRDYLELVTTPTFPEIVDRTARQRDRWLSNYTQRVVSKDSSDITGIYHPDRLEPLLNVIAARNAGEFVAARIGRELDIPERSIPTYLRALESVFLVRSVPGWSKNIASGAISRPKVAITDTGLAAHLTGVEVDGLEREISSTLTGGLVEGFVTGELAKQSTWSAKSTRVSHFRGRGGYEVDLILEDRRRDIVGIEVKTTTSPRSPDFNGLTFLRDLLGDRFITGVVLHTGTASRSFGDRLWALPISTLWDH</sequence>
<gene>
    <name evidence="3" type="ORF">HGA13_26095</name>
</gene>
<dbReference type="Pfam" id="PF13635">
    <property type="entry name" value="DUF4143"/>
    <property type="match status" value="1"/>
</dbReference>
<reference evidence="3 4" key="1">
    <citation type="submission" date="2020-04" db="EMBL/GenBank/DDBJ databases">
        <title>MicrobeNet Type strains.</title>
        <authorList>
            <person name="Nicholson A.C."/>
        </authorList>
    </citation>
    <scope>NUCLEOTIDE SEQUENCE [LARGE SCALE GENOMIC DNA]</scope>
    <source>
        <strain evidence="3 4">DSM 45078</strain>
    </source>
</reference>